<sequence length="147" mass="16311">MNGWKKGRGALGVLAPLIGSWTARPGGPEPASQAKCTRRFERIWNGAFIRLDAQWSGMGYEEMALFGKDSDGTLAFWSFTSDGKRSQGKLADASDIHPDAIAFEAEMPAGLARFAYWPGLGEGFDFAVESRTKRGWNRFLLHHYHTN</sequence>
<comment type="caution">
    <text evidence="1">The sequence shown here is derived from an EMBL/GenBank/DDBJ whole genome shotgun (WGS) entry which is preliminary data.</text>
</comment>
<keyword evidence="2" id="KW-1185">Reference proteome</keyword>
<dbReference type="AlphaFoldDB" id="A0A7W7K1W9"/>
<reference evidence="1 2" key="1">
    <citation type="submission" date="2020-08" db="EMBL/GenBank/DDBJ databases">
        <title>Functional genomics of gut bacteria from endangered species of beetles.</title>
        <authorList>
            <person name="Carlos-Shanley C."/>
        </authorList>
    </citation>
    <scope>NUCLEOTIDE SEQUENCE [LARGE SCALE GENOMIC DNA]</scope>
    <source>
        <strain evidence="1 2">S00224</strain>
    </source>
</reference>
<protein>
    <recommendedName>
        <fullName evidence="3">DUF1579 domain-containing protein</fullName>
    </recommendedName>
</protein>
<organism evidence="1 2">
    <name type="scientific">Sphingomonas kyeonggiensis</name>
    <dbReference type="NCBI Taxonomy" id="1268553"/>
    <lineage>
        <taxon>Bacteria</taxon>
        <taxon>Pseudomonadati</taxon>
        <taxon>Pseudomonadota</taxon>
        <taxon>Alphaproteobacteria</taxon>
        <taxon>Sphingomonadales</taxon>
        <taxon>Sphingomonadaceae</taxon>
        <taxon>Sphingomonas</taxon>
    </lineage>
</organism>
<proteinExistence type="predicted"/>
<dbReference type="Proteomes" id="UP000575241">
    <property type="component" value="Unassembled WGS sequence"/>
</dbReference>
<dbReference type="EMBL" id="JACHLN010000002">
    <property type="protein sequence ID" value="MBB4839516.1"/>
    <property type="molecule type" value="Genomic_DNA"/>
</dbReference>
<accession>A0A7W7K1W9</accession>
<dbReference type="RefSeq" id="WP_184167656.1">
    <property type="nucleotide sequence ID" value="NZ_JACHLN010000002.1"/>
</dbReference>
<name>A0A7W7K1W9_9SPHN</name>
<evidence type="ECO:0008006" key="3">
    <source>
        <dbReference type="Google" id="ProtNLM"/>
    </source>
</evidence>
<evidence type="ECO:0000313" key="1">
    <source>
        <dbReference type="EMBL" id="MBB4839516.1"/>
    </source>
</evidence>
<gene>
    <name evidence="1" type="ORF">HNP52_002585</name>
</gene>
<evidence type="ECO:0000313" key="2">
    <source>
        <dbReference type="Proteomes" id="UP000575241"/>
    </source>
</evidence>